<dbReference type="InterPro" id="IPR037171">
    <property type="entry name" value="NagB/RpiA_transferase-like"/>
</dbReference>
<dbReference type="GO" id="GO:0035999">
    <property type="term" value="P:tetrahydrofolate interconversion"/>
    <property type="evidence" value="ECO:0007669"/>
    <property type="project" value="TreeGrafter"/>
</dbReference>
<dbReference type="RefSeq" id="WP_091617479.1">
    <property type="nucleotide sequence ID" value="NZ_FOEF01000005.1"/>
</dbReference>
<keyword evidence="6" id="KW-0436">Ligase</keyword>
<dbReference type="GO" id="GO:0046872">
    <property type="term" value="F:metal ion binding"/>
    <property type="evidence" value="ECO:0007669"/>
    <property type="project" value="UniProtKB-KW"/>
</dbReference>
<keyword evidence="7" id="KW-1185">Reference proteome</keyword>
<keyword evidence="3 4" id="KW-0067">ATP-binding</keyword>
<dbReference type="GO" id="GO:0009396">
    <property type="term" value="P:folic acid-containing compound biosynthetic process"/>
    <property type="evidence" value="ECO:0007669"/>
    <property type="project" value="TreeGrafter"/>
</dbReference>
<sequence length="208" mass="21575">MRAPGNEHLSKAEWRKRILRARASLSHSEHAEEAAALAEAASSVATATVCAYLPFGTEPGSVSLLDALVRAGSRVLLPVIPNAPGPLDWAVYTGAGELVPGRLRGVREPSGARLGVEAVGAAEVTLVPALGVDHRGVRLGRGAGYYDRSLVFAAPSASLLAVVRAAELVERLPGQAHDVPMHGALTPAGLIRLPRCEAPDSVEPGPDL</sequence>
<dbReference type="GO" id="GO:0030272">
    <property type="term" value="F:5-formyltetrahydrofolate cyclo-ligase activity"/>
    <property type="evidence" value="ECO:0007669"/>
    <property type="project" value="UniProtKB-EC"/>
</dbReference>
<dbReference type="EMBL" id="FOEF01000005">
    <property type="protein sequence ID" value="SEP30069.1"/>
    <property type="molecule type" value="Genomic_DNA"/>
</dbReference>
<evidence type="ECO:0000256" key="3">
    <source>
        <dbReference type="ARBA" id="ARBA00022840"/>
    </source>
</evidence>
<protein>
    <recommendedName>
        <fullName evidence="5">5-formyltetrahydrofolate cyclo-ligase</fullName>
        <ecNumber evidence="5">6.3.3.2</ecNumber>
    </recommendedName>
</protein>
<evidence type="ECO:0000256" key="4">
    <source>
        <dbReference type="PIRSR" id="PIRSR006806-1"/>
    </source>
</evidence>
<dbReference type="InterPro" id="IPR024185">
    <property type="entry name" value="FTHF_cligase-like_sf"/>
</dbReference>
<dbReference type="Gene3D" id="3.40.50.10420">
    <property type="entry name" value="NagB/RpiA/CoA transferase-like"/>
    <property type="match status" value="1"/>
</dbReference>
<evidence type="ECO:0000313" key="7">
    <source>
        <dbReference type="Proteomes" id="UP000198582"/>
    </source>
</evidence>
<dbReference type="NCBIfam" id="TIGR02727">
    <property type="entry name" value="MTHFS_bact"/>
    <property type="match status" value="1"/>
</dbReference>
<proteinExistence type="inferred from homology"/>
<feature type="binding site" evidence="4">
    <location>
        <begin position="138"/>
        <end position="146"/>
    </location>
    <ligand>
        <name>ATP</name>
        <dbReference type="ChEBI" id="CHEBI:30616"/>
    </ligand>
</feature>
<evidence type="ECO:0000256" key="2">
    <source>
        <dbReference type="ARBA" id="ARBA00022741"/>
    </source>
</evidence>
<feature type="binding site" evidence="4">
    <location>
        <position position="53"/>
    </location>
    <ligand>
        <name>substrate</name>
    </ligand>
</feature>
<comment type="similarity">
    <text evidence="1 5">Belongs to the 5-formyltetrahydrofolate cyclo-ligase family.</text>
</comment>
<dbReference type="GO" id="GO:0005524">
    <property type="term" value="F:ATP binding"/>
    <property type="evidence" value="ECO:0007669"/>
    <property type="project" value="UniProtKB-KW"/>
</dbReference>
<dbReference type="AlphaFoldDB" id="A0A1H8WR30"/>
<dbReference type="PIRSF" id="PIRSF006806">
    <property type="entry name" value="FTHF_cligase"/>
    <property type="match status" value="1"/>
</dbReference>
<comment type="catalytic activity">
    <reaction evidence="5">
        <text>(6S)-5-formyl-5,6,7,8-tetrahydrofolate + ATP = (6R)-5,10-methenyltetrahydrofolate + ADP + phosphate</text>
        <dbReference type="Rhea" id="RHEA:10488"/>
        <dbReference type="ChEBI" id="CHEBI:30616"/>
        <dbReference type="ChEBI" id="CHEBI:43474"/>
        <dbReference type="ChEBI" id="CHEBI:57455"/>
        <dbReference type="ChEBI" id="CHEBI:57457"/>
        <dbReference type="ChEBI" id="CHEBI:456216"/>
        <dbReference type="EC" id="6.3.3.2"/>
    </reaction>
</comment>
<feature type="binding site" evidence="4">
    <location>
        <position position="58"/>
    </location>
    <ligand>
        <name>substrate</name>
    </ligand>
</feature>
<keyword evidence="5" id="KW-0460">Magnesium</keyword>
<dbReference type="OrthoDB" id="3242798at2"/>
<dbReference type="EC" id="6.3.3.2" evidence="5"/>
<gene>
    <name evidence="6" type="ORF">SAMN04489732_105431</name>
</gene>
<evidence type="ECO:0000256" key="5">
    <source>
        <dbReference type="RuleBase" id="RU361279"/>
    </source>
</evidence>
<evidence type="ECO:0000313" key="6">
    <source>
        <dbReference type="EMBL" id="SEP30069.1"/>
    </source>
</evidence>
<dbReference type="InterPro" id="IPR002698">
    <property type="entry name" value="FTHF_cligase"/>
</dbReference>
<reference evidence="7" key="1">
    <citation type="submission" date="2016-10" db="EMBL/GenBank/DDBJ databases">
        <authorList>
            <person name="Varghese N."/>
            <person name="Submissions S."/>
        </authorList>
    </citation>
    <scope>NUCLEOTIDE SEQUENCE [LARGE SCALE GENOMIC DNA]</scope>
    <source>
        <strain evidence="7">DSM 44993</strain>
    </source>
</reference>
<keyword evidence="5" id="KW-0479">Metal-binding</keyword>
<dbReference type="PANTHER" id="PTHR23407:SF1">
    <property type="entry name" value="5-FORMYLTETRAHYDROFOLATE CYCLO-LIGASE"/>
    <property type="match status" value="1"/>
</dbReference>
<dbReference type="Proteomes" id="UP000198582">
    <property type="component" value="Unassembled WGS sequence"/>
</dbReference>
<organism evidence="6 7">
    <name type="scientific">Amycolatopsis saalfeldensis</name>
    <dbReference type="NCBI Taxonomy" id="394193"/>
    <lineage>
        <taxon>Bacteria</taxon>
        <taxon>Bacillati</taxon>
        <taxon>Actinomycetota</taxon>
        <taxon>Actinomycetes</taxon>
        <taxon>Pseudonocardiales</taxon>
        <taxon>Pseudonocardiaceae</taxon>
        <taxon>Amycolatopsis</taxon>
    </lineage>
</organism>
<comment type="cofactor">
    <cofactor evidence="5">
        <name>Mg(2+)</name>
        <dbReference type="ChEBI" id="CHEBI:18420"/>
    </cofactor>
</comment>
<feature type="binding site" evidence="4">
    <location>
        <begin position="11"/>
        <end position="15"/>
    </location>
    <ligand>
        <name>ATP</name>
        <dbReference type="ChEBI" id="CHEBI:30616"/>
    </ligand>
</feature>
<dbReference type="PANTHER" id="PTHR23407">
    <property type="entry name" value="ATPASE INHIBITOR/5-FORMYLTETRAHYDROFOLATE CYCLO-LIGASE"/>
    <property type="match status" value="1"/>
</dbReference>
<name>A0A1H8WR30_9PSEU</name>
<keyword evidence="2 4" id="KW-0547">Nucleotide-binding</keyword>
<dbReference type="SUPFAM" id="SSF100950">
    <property type="entry name" value="NagB/RpiA/CoA transferase-like"/>
    <property type="match status" value="1"/>
</dbReference>
<evidence type="ECO:0000256" key="1">
    <source>
        <dbReference type="ARBA" id="ARBA00010638"/>
    </source>
</evidence>
<dbReference type="STRING" id="394193.SAMN04489732_105431"/>
<dbReference type="Pfam" id="PF01812">
    <property type="entry name" value="5-FTHF_cyc-lig"/>
    <property type="match status" value="1"/>
</dbReference>
<accession>A0A1H8WR30</accession>